<dbReference type="Gene3D" id="3.20.20.190">
    <property type="entry name" value="Phosphatidylinositol (PI) phosphodiesterase"/>
    <property type="match status" value="1"/>
</dbReference>
<dbReference type="SUPFAM" id="SSF51695">
    <property type="entry name" value="PLC-like phosphodiesterases"/>
    <property type="match status" value="1"/>
</dbReference>
<feature type="region of interest" description="Disordered" evidence="1">
    <location>
        <begin position="1"/>
        <end position="25"/>
    </location>
</feature>
<organism evidence="3 4">
    <name type="scientific">Candidatus Nesterenkonia stercoripullorum</name>
    <dbReference type="NCBI Taxonomy" id="2838701"/>
    <lineage>
        <taxon>Bacteria</taxon>
        <taxon>Bacillati</taxon>
        <taxon>Actinomycetota</taxon>
        <taxon>Actinomycetes</taxon>
        <taxon>Micrococcales</taxon>
        <taxon>Micrococcaceae</taxon>
        <taxon>Nesterenkonia</taxon>
    </lineage>
</organism>
<dbReference type="InterPro" id="IPR017946">
    <property type="entry name" value="PLC-like_Pdiesterase_TIM-brl"/>
</dbReference>
<reference evidence="3" key="2">
    <citation type="submission" date="2021-04" db="EMBL/GenBank/DDBJ databases">
        <authorList>
            <person name="Gilroy R."/>
        </authorList>
    </citation>
    <scope>NUCLEOTIDE SEQUENCE</scope>
    <source>
        <strain evidence="3">ChiHejej3B27-3195</strain>
    </source>
</reference>
<proteinExistence type="predicted"/>
<name>A0A9D1UR75_9MICC</name>
<sequence>MISTYAAPRNEKVTRAMGQSTGRPRVFAHRGSSGAYPEHTRAAYAAACEAGVDGIEIDVQLTRDREVVCLHDPTLDRTTNGTGAVADHTLAQLRQLDVHSWHSPQVPAEYGDASEQLMTLQEVIGLLAERGRDIALAIELKHPSPFGRAVEERVLAVLLEAGWDPKTSTIPVAGERQRPGCRISVSFMSFTPAALMHLSTVVPPEALGAVFTSAMLDSQQGQRHGRRNGPLGRMRAAVRRGISRDAQALVWNEQVGIAVPDMGFVRRHRAEISAWLSRGIQVRAWNADTREDMALLAQCGVPQIVTNYPERARTVLTGG</sequence>
<dbReference type="PANTHER" id="PTHR46211">
    <property type="entry name" value="GLYCEROPHOSPHORYL DIESTER PHOSPHODIESTERASE"/>
    <property type="match status" value="1"/>
</dbReference>
<feature type="domain" description="GP-PDE" evidence="2">
    <location>
        <begin position="24"/>
        <end position="316"/>
    </location>
</feature>
<evidence type="ECO:0000313" key="4">
    <source>
        <dbReference type="Proteomes" id="UP000824151"/>
    </source>
</evidence>
<gene>
    <name evidence="3" type="ORF">H9871_01040</name>
</gene>
<dbReference type="GO" id="GO:0008081">
    <property type="term" value="F:phosphoric diester hydrolase activity"/>
    <property type="evidence" value="ECO:0007669"/>
    <property type="project" value="InterPro"/>
</dbReference>
<protein>
    <submittedName>
        <fullName evidence="3">Glycerophosphodiester phosphodiesterase</fullName>
    </submittedName>
</protein>
<evidence type="ECO:0000256" key="1">
    <source>
        <dbReference type="SAM" id="MobiDB-lite"/>
    </source>
</evidence>
<evidence type="ECO:0000259" key="2">
    <source>
        <dbReference type="PROSITE" id="PS51704"/>
    </source>
</evidence>
<dbReference type="Pfam" id="PF03009">
    <property type="entry name" value="GDPD"/>
    <property type="match status" value="1"/>
</dbReference>
<dbReference type="Proteomes" id="UP000824151">
    <property type="component" value="Unassembled WGS sequence"/>
</dbReference>
<dbReference type="PROSITE" id="PS51704">
    <property type="entry name" value="GP_PDE"/>
    <property type="match status" value="1"/>
</dbReference>
<dbReference type="InterPro" id="IPR030395">
    <property type="entry name" value="GP_PDE_dom"/>
</dbReference>
<comment type="caution">
    <text evidence="3">The sequence shown here is derived from an EMBL/GenBank/DDBJ whole genome shotgun (WGS) entry which is preliminary data.</text>
</comment>
<dbReference type="EMBL" id="DXGD01000038">
    <property type="protein sequence ID" value="HIW98707.1"/>
    <property type="molecule type" value="Genomic_DNA"/>
</dbReference>
<dbReference type="AlphaFoldDB" id="A0A9D1UR75"/>
<dbReference type="GO" id="GO:0006629">
    <property type="term" value="P:lipid metabolic process"/>
    <property type="evidence" value="ECO:0007669"/>
    <property type="project" value="InterPro"/>
</dbReference>
<reference evidence="3" key="1">
    <citation type="journal article" date="2021" name="PeerJ">
        <title>Extensive microbial diversity within the chicken gut microbiome revealed by metagenomics and culture.</title>
        <authorList>
            <person name="Gilroy R."/>
            <person name="Ravi A."/>
            <person name="Getino M."/>
            <person name="Pursley I."/>
            <person name="Horton D.L."/>
            <person name="Alikhan N.F."/>
            <person name="Baker D."/>
            <person name="Gharbi K."/>
            <person name="Hall N."/>
            <person name="Watson M."/>
            <person name="Adriaenssens E.M."/>
            <person name="Foster-Nyarko E."/>
            <person name="Jarju S."/>
            <person name="Secka A."/>
            <person name="Antonio M."/>
            <person name="Oren A."/>
            <person name="Chaudhuri R.R."/>
            <person name="La Ragione R."/>
            <person name="Hildebrand F."/>
            <person name="Pallen M.J."/>
        </authorList>
    </citation>
    <scope>NUCLEOTIDE SEQUENCE</scope>
    <source>
        <strain evidence="3">ChiHejej3B27-3195</strain>
    </source>
</reference>
<evidence type="ECO:0000313" key="3">
    <source>
        <dbReference type="EMBL" id="HIW98707.1"/>
    </source>
</evidence>
<accession>A0A9D1UR75</accession>
<dbReference type="PANTHER" id="PTHR46211:SF1">
    <property type="entry name" value="GLYCEROPHOSPHODIESTER PHOSPHODIESTERASE, CYTOPLASMIC"/>
    <property type="match status" value="1"/>
</dbReference>